<evidence type="ECO:0000256" key="12">
    <source>
        <dbReference type="PIRSR" id="PIRSR605502-1"/>
    </source>
</evidence>
<evidence type="ECO:0000256" key="2">
    <source>
        <dbReference type="ARBA" id="ARBA00012255"/>
    </source>
</evidence>
<keyword evidence="12" id="KW-0479">Metal-binding</keyword>
<feature type="binding site" evidence="12">
    <location>
        <position position="81"/>
    </location>
    <ligand>
        <name>Mg(2+)</name>
        <dbReference type="ChEBI" id="CHEBI:18420"/>
        <label>1</label>
    </ligand>
</feature>
<evidence type="ECO:0000256" key="11">
    <source>
        <dbReference type="ARBA" id="ARBA00049015"/>
    </source>
</evidence>
<proteinExistence type="inferred from homology"/>
<evidence type="ECO:0000256" key="9">
    <source>
        <dbReference type="ARBA" id="ARBA00043187"/>
    </source>
</evidence>
<dbReference type="InterPro" id="IPR036705">
    <property type="entry name" value="Ribosyl_crysJ1_sf"/>
</dbReference>
<dbReference type="GO" id="GO:0046872">
    <property type="term" value="F:metal ion binding"/>
    <property type="evidence" value="ECO:0007669"/>
    <property type="project" value="UniProtKB-KW"/>
</dbReference>
<dbReference type="Proteomes" id="UP000239649">
    <property type="component" value="Unassembled WGS sequence"/>
</dbReference>
<evidence type="ECO:0000256" key="3">
    <source>
        <dbReference type="ARBA" id="ARBA00022801"/>
    </source>
</evidence>
<keyword evidence="14" id="KW-1185">Reference proteome</keyword>
<name>A0A2P6VJF4_9CHLO</name>
<evidence type="ECO:0000256" key="7">
    <source>
        <dbReference type="ARBA" id="ARBA00042722"/>
    </source>
</evidence>
<protein>
    <recommendedName>
        <fullName evidence="4">ADP-ribosylhydrolase ARH3</fullName>
        <ecNumber evidence="2">3.2.1.143</ecNumber>
    </recommendedName>
    <alternativeName>
        <fullName evidence="5">ADP-ribose glycohydrolase ARH3</fullName>
    </alternativeName>
    <alternativeName>
        <fullName evidence="6">ADP-ribosylhydrolase 3</fullName>
    </alternativeName>
    <alternativeName>
        <fullName evidence="9">O-acetyl-ADP-ribose deacetylase ARH3</fullName>
    </alternativeName>
    <alternativeName>
        <fullName evidence="10">Poly(ADP-ribose) glycohydrolase ARH3</fullName>
    </alternativeName>
    <alternativeName>
        <fullName evidence="8">[Protein ADP-ribosylarginine] hydrolase-like protein 2</fullName>
    </alternativeName>
    <alternativeName>
        <fullName evidence="7">[Protein ADP-ribosylserine] hydrolase</fullName>
    </alternativeName>
</protein>
<comment type="caution">
    <text evidence="13">The sequence shown here is derived from an EMBL/GenBank/DDBJ whole genome shotgun (WGS) entry which is preliminary data.</text>
</comment>
<dbReference type="SUPFAM" id="SSF101478">
    <property type="entry name" value="ADP-ribosylglycohydrolase"/>
    <property type="match status" value="1"/>
</dbReference>
<evidence type="ECO:0000256" key="6">
    <source>
        <dbReference type="ARBA" id="ARBA00042471"/>
    </source>
</evidence>
<dbReference type="InterPro" id="IPR050792">
    <property type="entry name" value="ADP-ribosylglycohydrolase"/>
</dbReference>
<dbReference type="PANTHER" id="PTHR16222">
    <property type="entry name" value="ADP-RIBOSYLGLYCOHYDROLASE"/>
    <property type="match status" value="1"/>
</dbReference>
<evidence type="ECO:0000256" key="4">
    <source>
        <dbReference type="ARBA" id="ARBA00041057"/>
    </source>
</evidence>
<dbReference type="Gene3D" id="1.10.4080.10">
    <property type="entry name" value="ADP-ribosylation/Crystallin J1"/>
    <property type="match status" value="1"/>
</dbReference>
<comment type="cofactor">
    <cofactor evidence="12">
        <name>Mg(2+)</name>
        <dbReference type="ChEBI" id="CHEBI:18420"/>
    </cofactor>
    <text evidence="12">Binds 2 magnesium ions per subunit.</text>
</comment>
<comment type="similarity">
    <text evidence="1">Belongs to the ADP-ribosylglycohydrolase family.</text>
</comment>
<dbReference type="GO" id="GO:0004649">
    <property type="term" value="F:poly(ADP-ribose) glycohydrolase activity"/>
    <property type="evidence" value="ECO:0007669"/>
    <property type="project" value="UniProtKB-EC"/>
</dbReference>
<reference evidence="13 14" key="1">
    <citation type="journal article" date="2018" name="Plant J.">
        <title>Genome sequences of Chlorella sorokiniana UTEX 1602 and Micractinium conductrix SAG 241.80: implications to maltose excretion by a green alga.</title>
        <authorList>
            <person name="Arriola M.B."/>
            <person name="Velmurugan N."/>
            <person name="Zhang Y."/>
            <person name="Plunkett M.H."/>
            <person name="Hondzo H."/>
            <person name="Barney B.M."/>
        </authorList>
    </citation>
    <scope>NUCLEOTIDE SEQUENCE [LARGE SCALE GENOMIC DNA]</scope>
    <source>
        <strain evidence="13 14">SAG 241.80</strain>
    </source>
</reference>
<dbReference type="EMBL" id="LHPF02000005">
    <property type="protein sequence ID" value="PSC74197.1"/>
    <property type="molecule type" value="Genomic_DNA"/>
</dbReference>
<dbReference type="PANTHER" id="PTHR16222:SF24">
    <property type="entry name" value="ADP-RIBOSYLHYDROLASE ARH3"/>
    <property type="match status" value="1"/>
</dbReference>
<organism evidence="13 14">
    <name type="scientific">Micractinium conductrix</name>
    <dbReference type="NCBI Taxonomy" id="554055"/>
    <lineage>
        <taxon>Eukaryota</taxon>
        <taxon>Viridiplantae</taxon>
        <taxon>Chlorophyta</taxon>
        <taxon>core chlorophytes</taxon>
        <taxon>Trebouxiophyceae</taxon>
        <taxon>Chlorellales</taxon>
        <taxon>Chlorellaceae</taxon>
        <taxon>Chlorella clade</taxon>
        <taxon>Micractinium</taxon>
    </lineage>
</organism>
<dbReference type="OrthoDB" id="524326at2759"/>
<gene>
    <name evidence="13" type="ORF">C2E20_2833</name>
</gene>
<evidence type="ECO:0000313" key="13">
    <source>
        <dbReference type="EMBL" id="PSC74197.1"/>
    </source>
</evidence>
<keyword evidence="3" id="KW-0378">Hydrolase</keyword>
<dbReference type="AlphaFoldDB" id="A0A2P6VJF4"/>
<accession>A0A2P6VJF4</accession>
<dbReference type="Pfam" id="PF03747">
    <property type="entry name" value="ADP_ribosyl_GH"/>
    <property type="match status" value="1"/>
</dbReference>
<dbReference type="InterPro" id="IPR005502">
    <property type="entry name" value="Ribosyl_crysJ1"/>
</dbReference>
<sequence length="393" mass="41256">MAAADGSTPPPAAASAARSVAAQRDRAAGAVLGCLIGDALGVGPHWYCDLDVLRQEFGWVGGYVQSKPGRYHEGLAPGDLSQTGQVCELLLRSLVDAGRYDQPDFCSRLDALLGQLDGTPYSPPGDYTDVAMRDVWRGRKKEGLQWGDGALGSWCDTSEGAIRAVMLAARYAGSLGEAAAHALANVRVTHLDPVVTGQSMSFALLVAAMIQGEPIDADLGLKMRELAKKGEIPVTHAILAEERGTITEQPADPTPTMPFPDALLQVGWVVEAARDPKVSFPPQKVGKVYGMACSIHFLLPAAYYLAVAFEKEPTGQRRFEQAVLHAINSGGNNMARAALTGALVGSIVGLTGIPSRFVEGLTKGEELRALALALAEQAFPEAAGGRGAGTIEA</sequence>
<evidence type="ECO:0000256" key="1">
    <source>
        <dbReference type="ARBA" id="ARBA00010702"/>
    </source>
</evidence>
<comment type="catalytic activity">
    <reaction evidence="11">
        <text>alpha-NAD(+) + H2O = ADP-D-ribose + nicotinamide + H(+)</text>
        <dbReference type="Rhea" id="RHEA:68792"/>
        <dbReference type="ChEBI" id="CHEBI:15377"/>
        <dbReference type="ChEBI" id="CHEBI:15378"/>
        <dbReference type="ChEBI" id="CHEBI:17154"/>
        <dbReference type="ChEBI" id="CHEBI:57967"/>
        <dbReference type="ChEBI" id="CHEBI:77017"/>
    </reaction>
</comment>
<evidence type="ECO:0000313" key="14">
    <source>
        <dbReference type="Proteomes" id="UP000239649"/>
    </source>
</evidence>
<evidence type="ECO:0000256" key="5">
    <source>
        <dbReference type="ARBA" id="ARBA00042398"/>
    </source>
</evidence>
<dbReference type="EC" id="3.2.1.143" evidence="2"/>
<evidence type="ECO:0000256" key="8">
    <source>
        <dbReference type="ARBA" id="ARBA00042850"/>
    </source>
</evidence>
<dbReference type="STRING" id="554055.A0A2P6VJF4"/>
<keyword evidence="12" id="KW-0460">Magnesium</keyword>
<evidence type="ECO:0000256" key="10">
    <source>
        <dbReference type="ARBA" id="ARBA00043193"/>
    </source>
</evidence>